<name>A0ABP8MCQ5_9BACT</name>
<organism evidence="1 2">
    <name type="scientific">Rurimicrobium arvi</name>
    <dbReference type="NCBI Taxonomy" id="2049916"/>
    <lineage>
        <taxon>Bacteria</taxon>
        <taxon>Pseudomonadati</taxon>
        <taxon>Bacteroidota</taxon>
        <taxon>Chitinophagia</taxon>
        <taxon>Chitinophagales</taxon>
        <taxon>Chitinophagaceae</taxon>
        <taxon>Rurimicrobium</taxon>
    </lineage>
</organism>
<evidence type="ECO:0000313" key="2">
    <source>
        <dbReference type="Proteomes" id="UP001501410"/>
    </source>
</evidence>
<proteinExistence type="predicted"/>
<reference evidence="2" key="1">
    <citation type="journal article" date="2019" name="Int. J. Syst. Evol. Microbiol.">
        <title>The Global Catalogue of Microorganisms (GCM) 10K type strain sequencing project: providing services to taxonomists for standard genome sequencing and annotation.</title>
        <authorList>
            <consortium name="The Broad Institute Genomics Platform"/>
            <consortium name="The Broad Institute Genome Sequencing Center for Infectious Disease"/>
            <person name="Wu L."/>
            <person name="Ma J."/>
        </authorList>
    </citation>
    <scope>NUCLEOTIDE SEQUENCE [LARGE SCALE GENOMIC DNA]</scope>
    <source>
        <strain evidence="2">JCM 31921</strain>
    </source>
</reference>
<accession>A0ABP8MCQ5</accession>
<dbReference type="EMBL" id="BAABEZ010000001">
    <property type="protein sequence ID" value="GAA4448506.1"/>
    <property type="molecule type" value="Genomic_DNA"/>
</dbReference>
<gene>
    <name evidence="1" type="ORF">GCM10023092_01160</name>
</gene>
<keyword evidence="2" id="KW-1185">Reference proteome</keyword>
<comment type="caution">
    <text evidence="1">The sequence shown here is derived from an EMBL/GenBank/DDBJ whole genome shotgun (WGS) entry which is preliminary data.</text>
</comment>
<dbReference type="Proteomes" id="UP001501410">
    <property type="component" value="Unassembled WGS sequence"/>
</dbReference>
<protein>
    <submittedName>
        <fullName evidence="1">Uncharacterized protein</fullName>
    </submittedName>
</protein>
<evidence type="ECO:0000313" key="1">
    <source>
        <dbReference type="EMBL" id="GAA4448506.1"/>
    </source>
</evidence>
<sequence length="178" mass="19942">MPSHMSICPFRFLKILFAAALFIVVTAAFVSCGNCSGCDYIYETNGAAFDITDTTIDLKDPYALAEIRLERIVSEKKGTRHCRYKNEVNCLEDQLDSNRLVLYCTSDLALREGFIAAGTNLLREEFVLRRDNMNGVSVPAVFLQASDSFPEGRYTFIVKGSTQNGKPVEDIGFINWSR</sequence>